<keyword evidence="1" id="KW-1133">Transmembrane helix</keyword>
<keyword evidence="1" id="KW-0812">Transmembrane</keyword>
<keyword evidence="1" id="KW-0472">Membrane</keyword>
<feature type="transmembrane region" description="Helical" evidence="1">
    <location>
        <begin position="57"/>
        <end position="76"/>
    </location>
</feature>
<dbReference type="STRING" id="136037.A0A067RHP4"/>
<evidence type="ECO:0000259" key="2">
    <source>
        <dbReference type="Pfam" id="PF16020"/>
    </source>
</evidence>
<protein>
    <recommendedName>
        <fullName evidence="2">Deltamethrin resistance protein prag01 domain-containing protein</fullName>
    </recommendedName>
</protein>
<dbReference type="OrthoDB" id="9981889at2759"/>
<accession>A0A067RHP4</accession>
<dbReference type="AlphaFoldDB" id="A0A067RHP4"/>
<gene>
    <name evidence="3" type="ORF">L798_05278</name>
</gene>
<evidence type="ECO:0000256" key="1">
    <source>
        <dbReference type="SAM" id="Phobius"/>
    </source>
</evidence>
<dbReference type="FunCoup" id="A0A067RHP4">
    <property type="interactions" value="256"/>
</dbReference>
<dbReference type="InterPro" id="IPR031973">
    <property type="entry name" value="Deltameth_res_prag01"/>
</dbReference>
<feature type="domain" description="Deltamethrin resistance protein prag01" evidence="2">
    <location>
        <begin position="37"/>
        <end position="88"/>
    </location>
</feature>
<dbReference type="OMA" id="IHFNYYV"/>
<sequence length="98" mass="11049">MFRRVSIPVVRKSISYSAVTQVRAYHPPADHKPPTMDELPIPEGSWQSQYDSNQRKYNLHLIGGVTILTLTLGFIAQSGVIDFNYSTPTLTNEEISQK</sequence>
<name>A0A067RHP4_ZOONE</name>
<keyword evidence="4" id="KW-1185">Reference proteome</keyword>
<dbReference type="InParanoid" id="A0A067RHP4"/>
<dbReference type="PANTHER" id="PTHR22133">
    <property type="entry name" value="AT01821P-RELATED"/>
    <property type="match status" value="1"/>
</dbReference>
<reference evidence="3 4" key="1">
    <citation type="journal article" date="2014" name="Nat. Commun.">
        <title>Molecular traces of alternative social organization in a termite genome.</title>
        <authorList>
            <person name="Terrapon N."/>
            <person name="Li C."/>
            <person name="Robertson H.M."/>
            <person name="Ji L."/>
            <person name="Meng X."/>
            <person name="Booth W."/>
            <person name="Chen Z."/>
            <person name="Childers C.P."/>
            <person name="Glastad K.M."/>
            <person name="Gokhale K."/>
            <person name="Gowin J."/>
            <person name="Gronenberg W."/>
            <person name="Hermansen R.A."/>
            <person name="Hu H."/>
            <person name="Hunt B.G."/>
            <person name="Huylmans A.K."/>
            <person name="Khalil S.M."/>
            <person name="Mitchell R.D."/>
            <person name="Munoz-Torres M.C."/>
            <person name="Mustard J.A."/>
            <person name="Pan H."/>
            <person name="Reese J.T."/>
            <person name="Scharf M.E."/>
            <person name="Sun F."/>
            <person name="Vogel H."/>
            <person name="Xiao J."/>
            <person name="Yang W."/>
            <person name="Yang Z."/>
            <person name="Yang Z."/>
            <person name="Zhou J."/>
            <person name="Zhu J."/>
            <person name="Brent C.S."/>
            <person name="Elsik C.G."/>
            <person name="Goodisman M.A."/>
            <person name="Liberles D.A."/>
            <person name="Roe R.M."/>
            <person name="Vargo E.L."/>
            <person name="Vilcinskas A."/>
            <person name="Wang J."/>
            <person name="Bornberg-Bauer E."/>
            <person name="Korb J."/>
            <person name="Zhang G."/>
            <person name="Liebig J."/>
        </authorList>
    </citation>
    <scope>NUCLEOTIDE SEQUENCE [LARGE SCALE GENOMIC DNA]</scope>
    <source>
        <tissue evidence="3">Whole organism</tissue>
    </source>
</reference>
<dbReference type="Pfam" id="PF16020">
    <property type="entry name" value="Deltameth_res"/>
    <property type="match status" value="1"/>
</dbReference>
<organism evidence="3 4">
    <name type="scientific">Zootermopsis nevadensis</name>
    <name type="common">Dampwood termite</name>
    <dbReference type="NCBI Taxonomy" id="136037"/>
    <lineage>
        <taxon>Eukaryota</taxon>
        <taxon>Metazoa</taxon>
        <taxon>Ecdysozoa</taxon>
        <taxon>Arthropoda</taxon>
        <taxon>Hexapoda</taxon>
        <taxon>Insecta</taxon>
        <taxon>Pterygota</taxon>
        <taxon>Neoptera</taxon>
        <taxon>Polyneoptera</taxon>
        <taxon>Dictyoptera</taxon>
        <taxon>Blattodea</taxon>
        <taxon>Blattoidea</taxon>
        <taxon>Termitoidae</taxon>
        <taxon>Termopsidae</taxon>
        <taxon>Zootermopsis</taxon>
    </lineage>
</organism>
<evidence type="ECO:0000313" key="4">
    <source>
        <dbReference type="Proteomes" id="UP000027135"/>
    </source>
</evidence>
<dbReference type="eggNOG" id="ENOG502SDB6">
    <property type="taxonomic scope" value="Eukaryota"/>
</dbReference>
<dbReference type="Proteomes" id="UP000027135">
    <property type="component" value="Unassembled WGS sequence"/>
</dbReference>
<evidence type="ECO:0000313" key="3">
    <source>
        <dbReference type="EMBL" id="KDR23317.1"/>
    </source>
</evidence>
<dbReference type="EMBL" id="KK852463">
    <property type="protein sequence ID" value="KDR23317.1"/>
    <property type="molecule type" value="Genomic_DNA"/>
</dbReference>
<dbReference type="PANTHER" id="PTHR22133:SF2">
    <property type="entry name" value="AT01821P-RELATED"/>
    <property type="match status" value="1"/>
</dbReference>
<proteinExistence type="predicted"/>